<dbReference type="InterPro" id="IPR018960">
    <property type="entry name" value="DUF1990"/>
</dbReference>
<dbReference type="Pfam" id="PF09348">
    <property type="entry name" value="DUF1990"/>
    <property type="match status" value="1"/>
</dbReference>
<organism evidence="2 3">
    <name type="scientific">Actinospica acidithermotolerans</name>
    <dbReference type="NCBI Taxonomy" id="2828514"/>
    <lineage>
        <taxon>Bacteria</taxon>
        <taxon>Bacillati</taxon>
        <taxon>Actinomycetota</taxon>
        <taxon>Actinomycetes</taxon>
        <taxon>Catenulisporales</taxon>
        <taxon>Actinospicaceae</taxon>
        <taxon>Actinospica</taxon>
    </lineage>
</organism>
<gene>
    <name evidence="2" type="ORF">KDK95_22865</name>
</gene>
<dbReference type="PIRSF" id="PIRSF010260">
    <property type="entry name" value="UCP010260"/>
    <property type="match status" value="1"/>
</dbReference>
<dbReference type="EMBL" id="JAGSOH010000076">
    <property type="protein sequence ID" value="MBR7829168.1"/>
    <property type="molecule type" value="Genomic_DNA"/>
</dbReference>
<dbReference type="RefSeq" id="WP_212520301.1">
    <property type="nucleotide sequence ID" value="NZ_JAGSOH010000076.1"/>
</dbReference>
<name>A0A941ILK9_9ACTN</name>
<dbReference type="Proteomes" id="UP000676325">
    <property type="component" value="Unassembled WGS sequence"/>
</dbReference>
<dbReference type="PANTHER" id="PTHR34202">
    <property type="entry name" value="UPF0548 PROTEIN"/>
    <property type="match status" value="1"/>
</dbReference>
<comment type="caution">
    <text evidence="2">The sequence shown here is derived from an EMBL/GenBank/DDBJ whole genome shotgun (WGS) entry which is preliminary data.</text>
</comment>
<dbReference type="InterPro" id="IPR014457">
    <property type="entry name" value="UCP010260"/>
</dbReference>
<keyword evidence="3" id="KW-1185">Reference proteome</keyword>
<sequence length="168" mass="18574">MNRFTYREVGATREGGALPEGYNHLRRRMRIGSGARAFELAGAAVVEWRMHSGMHVRPRADRPRAEPGTRVTLFLGIGRLSLTAPCEVVWTVDEPRRRGFAYGTLPGHPECGEESFVVDWAEDDSVWLSITAFSVGGRWFTRAAGPLVVVFQNAYALACGAVLRRLVG</sequence>
<evidence type="ECO:0000259" key="1">
    <source>
        <dbReference type="Pfam" id="PF09348"/>
    </source>
</evidence>
<dbReference type="AlphaFoldDB" id="A0A941ILK9"/>
<dbReference type="PANTHER" id="PTHR34202:SF1">
    <property type="entry name" value="UPF0548 PROTEIN"/>
    <property type="match status" value="1"/>
</dbReference>
<reference evidence="2" key="1">
    <citation type="submission" date="2021-04" db="EMBL/GenBank/DDBJ databases">
        <title>Genome based classification of Actinospica acidithermotolerans sp. nov., an actinobacterium isolated from an Indonesian hot spring.</title>
        <authorList>
            <person name="Kusuma A.B."/>
            <person name="Putra K.E."/>
            <person name="Nafisah S."/>
            <person name="Loh J."/>
            <person name="Nouioui I."/>
            <person name="Goodfellow M."/>
        </authorList>
    </citation>
    <scope>NUCLEOTIDE SEQUENCE</scope>
    <source>
        <strain evidence="2">MGRD01-02</strain>
    </source>
</reference>
<feature type="domain" description="DUF1990" evidence="1">
    <location>
        <begin position="5"/>
        <end position="160"/>
    </location>
</feature>
<accession>A0A941ILK9</accession>
<evidence type="ECO:0000313" key="2">
    <source>
        <dbReference type="EMBL" id="MBR7829168.1"/>
    </source>
</evidence>
<proteinExistence type="predicted"/>
<protein>
    <submittedName>
        <fullName evidence="2">DUF1990 domain-containing protein</fullName>
    </submittedName>
</protein>
<evidence type="ECO:0000313" key="3">
    <source>
        <dbReference type="Proteomes" id="UP000676325"/>
    </source>
</evidence>